<dbReference type="SMART" id="SM00487">
    <property type="entry name" value="DEXDc"/>
    <property type="match status" value="1"/>
</dbReference>
<proteinExistence type="inferred from homology"/>
<dbReference type="GO" id="GO:0016787">
    <property type="term" value="F:hydrolase activity"/>
    <property type="evidence" value="ECO:0007669"/>
    <property type="project" value="UniProtKB-KW"/>
</dbReference>
<dbReference type="GO" id="GO:0003677">
    <property type="term" value="F:DNA binding"/>
    <property type="evidence" value="ECO:0007669"/>
    <property type="project" value="UniProtKB-KW"/>
</dbReference>
<evidence type="ECO:0000256" key="9">
    <source>
        <dbReference type="ARBA" id="ARBA00034617"/>
    </source>
</evidence>
<dbReference type="AlphaFoldDB" id="A0A1I1DTA7"/>
<evidence type="ECO:0000256" key="5">
    <source>
        <dbReference type="ARBA" id="ARBA00022806"/>
    </source>
</evidence>
<comment type="similarity">
    <text evidence="1">Belongs to the helicase family. RecQ subfamily.</text>
</comment>
<dbReference type="SUPFAM" id="SSF52540">
    <property type="entry name" value="P-loop containing nucleoside triphosphate hydrolases"/>
    <property type="match status" value="1"/>
</dbReference>
<dbReference type="Pfam" id="PF16124">
    <property type="entry name" value="RecQ_Zn_bind"/>
    <property type="match status" value="1"/>
</dbReference>
<evidence type="ECO:0000256" key="10">
    <source>
        <dbReference type="ARBA" id="ARBA00034808"/>
    </source>
</evidence>
<keyword evidence="6" id="KW-0067">ATP-binding</keyword>
<dbReference type="GO" id="GO:0005524">
    <property type="term" value="F:ATP binding"/>
    <property type="evidence" value="ECO:0007669"/>
    <property type="project" value="UniProtKB-KW"/>
</dbReference>
<dbReference type="PANTHER" id="PTHR13710">
    <property type="entry name" value="DNA HELICASE RECQ FAMILY MEMBER"/>
    <property type="match status" value="1"/>
</dbReference>
<dbReference type="GO" id="GO:0043138">
    <property type="term" value="F:3'-5' DNA helicase activity"/>
    <property type="evidence" value="ECO:0007669"/>
    <property type="project" value="UniProtKB-EC"/>
</dbReference>
<dbReference type="GO" id="GO:0005737">
    <property type="term" value="C:cytoplasm"/>
    <property type="evidence" value="ECO:0007669"/>
    <property type="project" value="TreeGrafter"/>
</dbReference>
<dbReference type="FunFam" id="3.40.50.300:FF:001389">
    <property type="entry name" value="ATP-dependent DNA helicase RecQ"/>
    <property type="match status" value="1"/>
</dbReference>
<dbReference type="PANTHER" id="PTHR13710:SF105">
    <property type="entry name" value="ATP-DEPENDENT DNA HELICASE Q1"/>
    <property type="match status" value="1"/>
</dbReference>
<evidence type="ECO:0000313" key="15">
    <source>
        <dbReference type="EMBL" id="SFB78084.1"/>
    </source>
</evidence>
<keyword evidence="3" id="KW-0547">Nucleotide-binding</keyword>
<sequence>MDSAHIHAILKQYWGYNQFRSLQEDIILSVLSGHDTLALLPTGGGKSICFQVPAMALEGICIVISPLIALMKDQVEQLRKRGISAIAVDSGMNRREIDVALDNCVYGNIKFLYLSPERLQTDLLLARVPKMKVGLLAIDEAHCISQWGYDFRPPYLQIAEFRTLIPNVPIIALTATATPQVKQDIQDKLNFKPQAQVFQKSFSRANLSYSAFLEEDKNKRLLQILRSVQGTAVVYVRNRKKTQELATFLYRNGISADFYHAGLDTATRNRKQDDWIANRIRVIVATNAFGMGIDKPDVRVVVHTDLPDSLEAYYQEAGRAGRDEQKAYAVALYQQADIDELFRKIELAYPPAELLRRVYQSLANYYKIAVGSNVGVSYDFDLEDFIKTFQLPPLTTYNALKRLEAVGYLQLSEAYYSPSRLMVILDNSELYQFQVSNPRSDMLIKAILRMYGGEVFMNYVRVNELQIAKVLAVQPTQIVQQLEYLQKMGVLYYEQQRDKPQITFLAERFDAATLPLPMQQMAERKNQDLQKAQSVADYVRHPTRCRTAILLEYFGEIAEKDCGVCDNCLKKKKLEKENDLPEQLTQLLTQMQPCTPEKLTEKLPSNRQPQAITLLRQWLDEGKVTRQPDGLLILNQ</sequence>
<dbReference type="STRING" id="927664.SAMN05421780_101449"/>
<evidence type="ECO:0000256" key="12">
    <source>
        <dbReference type="ARBA" id="ARBA00044550"/>
    </source>
</evidence>
<dbReference type="EC" id="5.6.2.4" evidence="10"/>
<feature type="domain" description="Helicase C-terminal" evidence="14">
    <location>
        <begin position="220"/>
        <end position="370"/>
    </location>
</feature>
<dbReference type="EMBL" id="FOLE01000001">
    <property type="protein sequence ID" value="SFB78084.1"/>
    <property type="molecule type" value="Genomic_DNA"/>
</dbReference>
<dbReference type="Pfam" id="PF00271">
    <property type="entry name" value="Helicase_C"/>
    <property type="match status" value="1"/>
</dbReference>
<evidence type="ECO:0000259" key="14">
    <source>
        <dbReference type="PROSITE" id="PS51194"/>
    </source>
</evidence>
<dbReference type="InterPro" id="IPR014001">
    <property type="entry name" value="Helicase_ATP-bd"/>
</dbReference>
<dbReference type="InterPro" id="IPR001650">
    <property type="entry name" value="Helicase_C-like"/>
</dbReference>
<dbReference type="SMART" id="SM00490">
    <property type="entry name" value="HELICc"/>
    <property type="match status" value="1"/>
</dbReference>
<evidence type="ECO:0000256" key="3">
    <source>
        <dbReference type="ARBA" id="ARBA00022741"/>
    </source>
</evidence>
<keyword evidence="5 15" id="KW-0347">Helicase</keyword>
<reference evidence="15 16" key="1">
    <citation type="submission" date="2016-10" db="EMBL/GenBank/DDBJ databases">
        <authorList>
            <person name="de Groot N.N."/>
        </authorList>
    </citation>
    <scope>NUCLEOTIDE SEQUENCE [LARGE SCALE GENOMIC DNA]</scope>
    <source>
        <strain evidence="15 16">DSM 6793</strain>
    </source>
</reference>
<dbReference type="GO" id="GO:0043590">
    <property type="term" value="C:bacterial nucleoid"/>
    <property type="evidence" value="ECO:0007669"/>
    <property type="project" value="TreeGrafter"/>
</dbReference>
<accession>A0A1I1DTA7</accession>
<keyword evidence="8" id="KW-0413">Isomerase</keyword>
<dbReference type="InterPro" id="IPR004589">
    <property type="entry name" value="DNA_helicase_ATP-dep_RecQ"/>
</dbReference>
<protein>
    <recommendedName>
        <fullName evidence="11">ATP-dependent DNA helicase RecQ</fullName>
        <ecNumber evidence="10">5.6.2.4</ecNumber>
    </recommendedName>
    <alternativeName>
        <fullName evidence="12">DNA 3'-5' helicase RecQ</fullName>
    </alternativeName>
</protein>
<dbReference type="PROSITE" id="PS51192">
    <property type="entry name" value="HELICASE_ATP_BIND_1"/>
    <property type="match status" value="1"/>
</dbReference>
<organism evidence="15 16">
    <name type="scientific">Flexibacter flexilis DSM 6793</name>
    <dbReference type="NCBI Taxonomy" id="927664"/>
    <lineage>
        <taxon>Bacteria</taxon>
        <taxon>Pseudomonadati</taxon>
        <taxon>Bacteroidota</taxon>
        <taxon>Cytophagia</taxon>
        <taxon>Cytophagales</taxon>
        <taxon>Flexibacteraceae</taxon>
        <taxon>Flexibacter</taxon>
    </lineage>
</organism>
<feature type="domain" description="Helicase ATP-binding" evidence="13">
    <location>
        <begin position="27"/>
        <end position="195"/>
    </location>
</feature>
<dbReference type="Gene3D" id="3.40.50.300">
    <property type="entry name" value="P-loop containing nucleotide triphosphate hydrolases"/>
    <property type="match status" value="2"/>
</dbReference>
<dbReference type="InterPro" id="IPR027417">
    <property type="entry name" value="P-loop_NTPase"/>
</dbReference>
<keyword evidence="16" id="KW-1185">Reference proteome</keyword>
<dbReference type="OrthoDB" id="9763310at2"/>
<dbReference type="GO" id="GO:0009378">
    <property type="term" value="F:four-way junction helicase activity"/>
    <property type="evidence" value="ECO:0007669"/>
    <property type="project" value="TreeGrafter"/>
</dbReference>
<dbReference type="InterPro" id="IPR032284">
    <property type="entry name" value="RecQ_Zn-bd"/>
</dbReference>
<dbReference type="Pfam" id="PF00270">
    <property type="entry name" value="DEAD"/>
    <property type="match status" value="1"/>
</dbReference>
<dbReference type="CDD" id="cd17920">
    <property type="entry name" value="DEXHc_RecQ"/>
    <property type="match status" value="1"/>
</dbReference>
<evidence type="ECO:0000256" key="2">
    <source>
        <dbReference type="ARBA" id="ARBA00022723"/>
    </source>
</evidence>
<dbReference type="GO" id="GO:0006310">
    <property type="term" value="P:DNA recombination"/>
    <property type="evidence" value="ECO:0007669"/>
    <property type="project" value="InterPro"/>
</dbReference>
<evidence type="ECO:0000256" key="4">
    <source>
        <dbReference type="ARBA" id="ARBA00022801"/>
    </source>
</evidence>
<comment type="catalytic activity">
    <reaction evidence="9">
        <text>Couples ATP hydrolysis with the unwinding of duplex DNA by translocating in the 3'-5' direction.</text>
        <dbReference type="EC" id="5.6.2.4"/>
    </reaction>
</comment>
<dbReference type="RefSeq" id="WP_091506562.1">
    <property type="nucleotide sequence ID" value="NZ_FOLE01000001.1"/>
</dbReference>
<evidence type="ECO:0000256" key="1">
    <source>
        <dbReference type="ARBA" id="ARBA00005446"/>
    </source>
</evidence>
<dbReference type="PROSITE" id="PS51194">
    <property type="entry name" value="HELICASE_CTER"/>
    <property type="match status" value="1"/>
</dbReference>
<evidence type="ECO:0000256" key="8">
    <source>
        <dbReference type="ARBA" id="ARBA00023235"/>
    </source>
</evidence>
<dbReference type="InterPro" id="IPR036388">
    <property type="entry name" value="WH-like_DNA-bd_sf"/>
</dbReference>
<evidence type="ECO:0000256" key="7">
    <source>
        <dbReference type="ARBA" id="ARBA00023125"/>
    </source>
</evidence>
<dbReference type="Gene3D" id="1.10.10.10">
    <property type="entry name" value="Winged helix-like DNA-binding domain superfamily/Winged helix DNA-binding domain"/>
    <property type="match status" value="1"/>
</dbReference>
<dbReference type="GO" id="GO:0006281">
    <property type="term" value="P:DNA repair"/>
    <property type="evidence" value="ECO:0007669"/>
    <property type="project" value="TreeGrafter"/>
</dbReference>
<dbReference type="InterPro" id="IPR011545">
    <property type="entry name" value="DEAD/DEAH_box_helicase_dom"/>
</dbReference>
<evidence type="ECO:0000256" key="11">
    <source>
        <dbReference type="ARBA" id="ARBA00044535"/>
    </source>
</evidence>
<evidence type="ECO:0000259" key="13">
    <source>
        <dbReference type="PROSITE" id="PS51192"/>
    </source>
</evidence>
<keyword evidence="7" id="KW-0238">DNA-binding</keyword>
<gene>
    <name evidence="15" type="ORF">SAMN05421780_101449</name>
</gene>
<name>A0A1I1DTA7_9BACT</name>
<dbReference type="GO" id="GO:0030894">
    <property type="term" value="C:replisome"/>
    <property type="evidence" value="ECO:0007669"/>
    <property type="project" value="TreeGrafter"/>
</dbReference>
<dbReference type="NCBIfam" id="TIGR00614">
    <property type="entry name" value="recQ_fam"/>
    <property type="match status" value="1"/>
</dbReference>
<dbReference type="Proteomes" id="UP000199514">
    <property type="component" value="Unassembled WGS sequence"/>
</dbReference>
<evidence type="ECO:0000313" key="16">
    <source>
        <dbReference type="Proteomes" id="UP000199514"/>
    </source>
</evidence>
<evidence type="ECO:0000256" key="6">
    <source>
        <dbReference type="ARBA" id="ARBA00022840"/>
    </source>
</evidence>
<dbReference type="GO" id="GO:0046872">
    <property type="term" value="F:metal ion binding"/>
    <property type="evidence" value="ECO:0007669"/>
    <property type="project" value="UniProtKB-KW"/>
</dbReference>
<keyword evidence="4" id="KW-0378">Hydrolase</keyword>
<keyword evidence="2" id="KW-0479">Metal-binding</keyword>